<protein>
    <recommendedName>
        <fullName evidence="3">DUF4190 domain-containing protein</fullName>
    </recommendedName>
</protein>
<evidence type="ECO:0000313" key="5">
    <source>
        <dbReference type="Proteomes" id="UP000003558"/>
    </source>
</evidence>
<reference evidence="4 5" key="1">
    <citation type="submission" date="2011-05" db="EMBL/GenBank/DDBJ databases">
        <title>Whole genome shotgun sequence of Gordonia alkanivorans NBRC 16433.</title>
        <authorList>
            <person name="Hosoyama A."/>
            <person name="Nakamura S."/>
            <person name="Takarada H."/>
            <person name="Tsuchikane K."/>
            <person name="Yamazaki S."/>
            <person name="Fujita N."/>
        </authorList>
    </citation>
    <scope>NUCLEOTIDE SEQUENCE [LARGE SCALE GENOMIC DNA]</scope>
    <source>
        <strain evidence="4 5">NBRC 16433</strain>
    </source>
</reference>
<evidence type="ECO:0000259" key="3">
    <source>
        <dbReference type="Pfam" id="PF13828"/>
    </source>
</evidence>
<name>F9VY83_9ACTN</name>
<evidence type="ECO:0000256" key="1">
    <source>
        <dbReference type="SAM" id="MobiDB-lite"/>
    </source>
</evidence>
<comment type="caution">
    <text evidence="4">The sequence shown here is derived from an EMBL/GenBank/DDBJ whole genome shotgun (WGS) entry which is preliminary data.</text>
</comment>
<dbReference type="AlphaFoldDB" id="F9VY83"/>
<dbReference type="EMBL" id="BACI01000086">
    <property type="protein sequence ID" value="GAA13572.1"/>
    <property type="molecule type" value="Genomic_DNA"/>
</dbReference>
<feature type="region of interest" description="Disordered" evidence="1">
    <location>
        <begin position="1"/>
        <end position="97"/>
    </location>
</feature>
<feature type="domain" description="DUF4190" evidence="3">
    <location>
        <begin position="138"/>
        <end position="206"/>
    </location>
</feature>
<evidence type="ECO:0000313" key="4">
    <source>
        <dbReference type="EMBL" id="GAA13572.1"/>
    </source>
</evidence>
<dbReference type="Pfam" id="PF13828">
    <property type="entry name" value="DUF4190"/>
    <property type="match status" value="1"/>
</dbReference>
<feature type="compositionally biased region" description="Polar residues" evidence="1">
    <location>
        <begin position="36"/>
        <end position="76"/>
    </location>
</feature>
<dbReference type="STRING" id="1027371.GOALK_086_00140"/>
<evidence type="ECO:0000256" key="2">
    <source>
        <dbReference type="SAM" id="Phobius"/>
    </source>
</evidence>
<feature type="compositionally biased region" description="Gly residues" evidence="1">
    <location>
        <begin position="1"/>
        <end position="16"/>
    </location>
</feature>
<feature type="transmembrane region" description="Helical" evidence="2">
    <location>
        <begin position="138"/>
        <end position="171"/>
    </location>
</feature>
<organism evidence="4 5">
    <name type="scientific">Gordonia alkanivorans NBRC 16433</name>
    <dbReference type="NCBI Taxonomy" id="1027371"/>
    <lineage>
        <taxon>Bacteria</taxon>
        <taxon>Bacillati</taxon>
        <taxon>Actinomycetota</taxon>
        <taxon>Actinomycetes</taxon>
        <taxon>Mycobacteriales</taxon>
        <taxon>Gordoniaceae</taxon>
        <taxon>Gordonia</taxon>
    </lineage>
</organism>
<accession>F9VY83</accession>
<feature type="transmembrane region" description="Helical" evidence="2">
    <location>
        <begin position="191"/>
        <end position="217"/>
    </location>
</feature>
<keyword evidence="2" id="KW-1133">Transmembrane helix</keyword>
<proteinExistence type="predicted"/>
<feature type="compositionally biased region" description="Low complexity" evidence="1">
    <location>
        <begin position="86"/>
        <end position="95"/>
    </location>
</feature>
<keyword evidence="2" id="KW-0812">Transmembrane</keyword>
<gene>
    <name evidence="4" type="ORF">GOALK_086_00140</name>
</gene>
<dbReference type="eggNOG" id="ENOG5033A46">
    <property type="taxonomic scope" value="Bacteria"/>
</dbReference>
<keyword evidence="2" id="KW-0472">Membrane</keyword>
<sequence>MPSSGSSGGPQSGGSGPNLSKGDQGQSSPDYAPTEFAQTYQPGPSSDPQGQNPYGQNPYGQNPYEQNPYGQPQGQDPYNPNPYGQPPGANYGQYGDPYQAGQAPAYGSAAYGTQNPYGAAPYGGYGYGAPQTSTNGKAIGALICGIVALVMLAACFPLALPLGIAGVVLGFMARREVEQSAGNQTGTGMGLAGIITGGLGILGAVIATVLIIILIAAGNSMDSVYYY</sequence>
<dbReference type="Proteomes" id="UP000003558">
    <property type="component" value="Unassembled WGS sequence"/>
</dbReference>
<dbReference type="InterPro" id="IPR025241">
    <property type="entry name" value="DUF4190"/>
</dbReference>